<protein>
    <submittedName>
        <fullName evidence="1">Uncharacterized protein</fullName>
    </submittedName>
</protein>
<keyword evidence="2" id="KW-1185">Reference proteome</keyword>
<comment type="caution">
    <text evidence="1">The sequence shown here is derived from an EMBL/GenBank/DDBJ whole genome shotgun (WGS) entry which is preliminary data.</text>
</comment>
<proteinExistence type="predicted"/>
<evidence type="ECO:0000313" key="2">
    <source>
        <dbReference type="Proteomes" id="UP000828251"/>
    </source>
</evidence>
<sequence>MGKGGSSKKEMAKGLAVIELVAFSPKFKWRRVSMVRDFPPRCGRVTASNFGLSRQIAVDQSSQGNYAAMLVRLCAVIIGFVPFPRALCRYYRLCAVIDGFVPHILPKA</sequence>
<dbReference type="Proteomes" id="UP000828251">
    <property type="component" value="Unassembled WGS sequence"/>
</dbReference>
<name>A0A9D3UFI7_9ROSI</name>
<dbReference type="AlphaFoldDB" id="A0A9D3UFI7"/>
<evidence type="ECO:0000313" key="1">
    <source>
        <dbReference type="EMBL" id="KAH1039709.1"/>
    </source>
</evidence>
<organism evidence="1 2">
    <name type="scientific">Gossypium stocksii</name>
    <dbReference type="NCBI Taxonomy" id="47602"/>
    <lineage>
        <taxon>Eukaryota</taxon>
        <taxon>Viridiplantae</taxon>
        <taxon>Streptophyta</taxon>
        <taxon>Embryophyta</taxon>
        <taxon>Tracheophyta</taxon>
        <taxon>Spermatophyta</taxon>
        <taxon>Magnoliopsida</taxon>
        <taxon>eudicotyledons</taxon>
        <taxon>Gunneridae</taxon>
        <taxon>Pentapetalae</taxon>
        <taxon>rosids</taxon>
        <taxon>malvids</taxon>
        <taxon>Malvales</taxon>
        <taxon>Malvaceae</taxon>
        <taxon>Malvoideae</taxon>
        <taxon>Gossypium</taxon>
    </lineage>
</organism>
<gene>
    <name evidence="1" type="ORF">J1N35_041452</name>
</gene>
<reference evidence="1 2" key="1">
    <citation type="journal article" date="2021" name="Plant Biotechnol. J.">
        <title>Multi-omics assisted identification of the key and species-specific regulatory components of drought-tolerant mechanisms in Gossypium stocksii.</title>
        <authorList>
            <person name="Yu D."/>
            <person name="Ke L."/>
            <person name="Zhang D."/>
            <person name="Wu Y."/>
            <person name="Sun Y."/>
            <person name="Mei J."/>
            <person name="Sun J."/>
            <person name="Sun Y."/>
        </authorList>
    </citation>
    <scope>NUCLEOTIDE SEQUENCE [LARGE SCALE GENOMIC DNA]</scope>
    <source>
        <strain evidence="2">cv. E1</strain>
        <tissue evidence="1">Leaf</tissue>
    </source>
</reference>
<accession>A0A9D3UFI7</accession>
<dbReference type="EMBL" id="JAIQCV010000012">
    <property type="protein sequence ID" value="KAH1039709.1"/>
    <property type="molecule type" value="Genomic_DNA"/>
</dbReference>